<evidence type="ECO:0000313" key="3">
    <source>
        <dbReference type="Proteomes" id="UP000064007"/>
    </source>
</evidence>
<reference evidence="3" key="1">
    <citation type="submission" date="2014-12" db="EMBL/GenBank/DDBJ databases">
        <authorList>
            <person name="Salcher M.M."/>
        </authorList>
    </citation>
    <scope>NUCLEOTIDE SEQUENCE [LARGE SCALE GENOMIC DNA]</scope>
    <source>
        <strain evidence="3">MMS-10A-171</strain>
    </source>
</reference>
<dbReference type="HOGENOM" id="CLU_2001185_0_0_4"/>
<evidence type="ECO:0000256" key="1">
    <source>
        <dbReference type="SAM" id="SignalP"/>
    </source>
</evidence>
<keyword evidence="3" id="KW-1185">Reference proteome</keyword>
<dbReference type="RefSeq" id="WP_052734652.1">
    <property type="nucleotide sequence ID" value="NZ_LN827929.1"/>
</dbReference>
<accession>A0A0D6EXI7</accession>
<feature type="chain" id="PRO_5002303608" description="Lipoprotein SmpA/OmlA domain-containing protein" evidence="1">
    <location>
        <begin position="19"/>
        <end position="124"/>
    </location>
</feature>
<sequence>MKKLFLAICLISSPYLCALEINTDRSMLPVDEKSFIEAISRFNKDEILKALGEPASKEDIKVKSSEQIVGSVWRYHNINTAEDGRFYPVTELDFLDEFVETVVFQNSTEKSSSTPSQTYQIQKP</sequence>
<proteinExistence type="predicted"/>
<protein>
    <recommendedName>
        <fullName evidence="4">Lipoprotein SmpA/OmlA domain-containing protein</fullName>
    </recommendedName>
</protein>
<dbReference type="OrthoDB" id="8537549at2"/>
<name>A0A0D6EXI7_9PROT</name>
<gene>
    <name evidence="2" type="ORF">BN1208_1092</name>
</gene>
<organism evidence="2 3">
    <name type="scientific">Candidatus Methylopumilus planktonicus</name>
    <dbReference type="NCBI Taxonomy" id="1581557"/>
    <lineage>
        <taxon>Bacteria</taxon>
        <taxon>Pseudomonadati</taxon>
        <taxon>Pseudomonadota</taxon>
        <taxon>Betaproteobacteria</taxon>
        <taxon>Nitrosomonadales</taxon>
        <taxon>Methylophilaceae</taxon>
        <taxon>Candidatus Methylopumilus</taxon>
    </lineage>
</organism>
<keyword evidence="1" id="KW-0732">Signal</keyword>
<dbReference type="KEGG" id="mbat:BN1208_1092"/>
<dbReference type="Proteomes" id="UP000064007">
    <property type="component" value="Chromosome 1"/>
</dbReference>
<feature type="signal peptide" evidence="1">
    <location>
        <begin position="1"/>
        <end position="18"/>
    </location>
</feature>
<dbReference type="EMBL" id="LN827929">
    <property type="protein sequence ID" value="CEZ19973.1"/>
    <property type="molecule type" value="Genomic_DNA"/>
</dbReference>
<evidence type="ECO:0008006" key="4">
    <source>
        <dbReference type="Google" id="ProtNLM"/>
    </source>
</evidence>
<evidence type="ECO:0000313" key="2">
    <source>
        <dbReference type="EMBL" id="CEZ19973.1"/>
    </source>
</evidence>
<dbReference type="AlphaFoldDB" id="A0A0D6EXI7"/>
<dbReference type="STRING" id="1581557.BN1208_1092"/>